<dbReference type="CDD" id="cd04301">
    <property type="entry name" value="NAT_SF"/>
    <property type="match status" value="1"/>
</dbReference>
<evidence type="ECO:0000313" key="3">
    <source>
        <dbReference type="Proteomes" id="UP000321374"/>
    </source>
</evidence>
<sequence length="222" mass="25813">MSNPTIIETPWDKKIFGINTFEVLDYSEETLSKTTNTGLYTLKLDPLADKTLAQKFDFYYCDTLIVPECKSEKLQVFKDERFTSDLETDIKDILPICNGAFSHGRFHRDFNLSKKSADERYNQWLLDIHAKGNVFGLRYEKQLAGFIATHRNELQLHAVHESYRGKGYAKFWWTQVCQYVYSQGYESIKSSVSASNLAVVNLYSRLGFEFNKSVDVYHKYES</sequence>
<gene>
    <name evidence="2" type="ORF">E6Q51_01025</name>
</gene>
<reference evidence="2 3" key="1">
    <citation type="submission" date="2018-09" db="EMBL/GenBank/DDBJ databases">
        <title>Metagenome Assembled Genomes from an Advanced Water Purification Facility.</title>
        <authorList>
            <person name="Stamps B.W."/>
            <person name="Spear J.R."/>
        </authorList>
    </citation>
    <scope>NUCLEOTIDE SEQUENCE [LARGE SCALE GENOMIC DNA]</scope>
    <source>
        <strain evidence="2">Bin_42_2</strain>
    </source>
</reference>
<dbReference type="GO" id="GO:0016747">
    <property type="term" value="F:acyltransferase activity, transferring groups other than amino-acyl groups"/>
    <property type="evidence" value="ECO:0007669"/>
    <property type="project" value="InterPro"/>
</dbReference>
<dbReference type="Gene3D" id="3.40.630.30">
    <property type="match status" value="1"/>
</dbReference>
<dbReference type="PROSITE" id="PS51186">
    <property type="entry name" value="GNAT"/>
    <property type="match status" value="1"/>
</dbReference>
<name>A0A5C7WP95_METME</name>
<dbReference type="SUPFAM" id="SSF55729">
    <property type="entry name" value="Acyl-CoA N-acyltransferases (Nat)"/>
    <property type="match status" value="1"/>
</dbReference>
<organism evidence="2 3">
    <name type="scientific">Methylophilus methylotrophus</name>
    <name type="common">Bacterium W3A1</name>
    <dbReference type="NCBI Taxonomy" id="17"/>
    <lineage>
        <taxon>Bacteria</taxon>
        <taxon>Pseudomonadati</taxon>
        <taxon>Pseudomonadota</taxon>
        <taxon>Betaproteobacteria</taxon>
        <taxon>Nitrosomonadales</taxon>
        <taxon>Methylophilaceae</taxon>
        <taxon>Methylophilus</taxon>
    </lineage>
</organism>
<dbReference type="InterPro" id="IPR016181">
    <property type="entry name" value="Acyl_CoA_acyltransferase"/>
</dbReference>
<keyword evidence="2" id="KW-0808">Transferase</keyword>
<feature type="domain" description="N-acetyltransferase" evidence="1">
    <location>
        <begin position="80"/>
        <end position="222"/>
    </location>
</feature>
<comment type="caution">
    <text evidence="2">The sequence shown here is derived from an EMBL/GenBank/DDBJ whole genome shotgun (WGS) entry which is preliminary data.</text>
</comment>
<protein>
    <submittedName>
        <fullName evidence="2">GNAT family N-acetyltransferase</fullName>
    </submittedName>
</protein>
<dbReference type="EMBL" id="SSGG01000019">
    <property type="protein sequence ID" value="TXI38475.1"/>
    <property type="molecule type" value="Genomic_DNA"/>
</dbReference>
<dbReference type="InterPro" id="IPR000182">
    <property type="entry name" value="GNAT_dom"/>
</dbReference>
<proteinExistence type="predicted"/>
<dbReference type="Proteomes" id="UP000321374">
    <property type="component" value="Unassembled WGS sequence"/>
</dbReference>
<dbReference type="AlphaFoldDB" id="A0A5C7WP95"/>
<evidence type="ECO:0000259" key="1">
    <source>
        <dbReference type="PROSITE" id="PS51186"/>
    </source>
</evidence>
<accession>A0A5C7WP95</accession>
<dbReference type="Pfam" id="PF00583">
    <property type="entry name" value="Acetyltransf_1"/>
    <property type="match status" value="1"/>
</dbReference>
<evidence type="ECO:0000313" key="2">
    <source>
        <dbReference type="EMBL" id="TXI38475.1"/>
    </source>
</evidence>